<organism evidence="2 3">
    <name type="scientific">Acer saccharum</name>
    <name type="common">Sugar maple</name>
    <dbReference type="NCBI Taxonomy" id="4024"/>
    <lineage>
        <taxon>Eukaryota</taxon>
        <taxon>Viridiplantae</taxon>
        <taxon>Streptophyta</taxon>
        <taxon>Embryophyta</taxon>
        <taxon>Tracheophyta</taxon>
        <taxon>Spermatophyta</taxon>
        <taxon>Magnoliopsida</taxon>
        <taxon>eudicotyledons</taxon>
        <taxon>Gunneridae</taxon>
        <taxon>Pentapetalae</taxon>
        <taxon>rosids</taxon>
        <taxon>malvids</taxon>
        <taxon>Sapindales</taxon>
        <taxon>Sapindaceae</taxon>
        <taxon>Hippocastanoideae</taxon>
        <taxon>Acereae</taxon>
        <taxon>Acer</taxon>
    </lineage>
</organism>
<evidence type="ECO:0000313" key="3">
    <source>
        <dbReference type="Proteomes" id="UP001168877"/>
    </source>
</evidence>
<protein>
    <recommendedName>
        <fullName evidence="4">Serine-rich protein-like protein</fullName>
    </recommendedName>
</protein>
<name>A0AA39RCD0_ACESA</name>
<dbReference type="Proteomes" id="UP001168877">
    <property type="component" value="Unassembled WGS sequence"/>
</dbReference>
<comment type="caution">
    <text evidence="2">The sequence shown here is derived from an EMBL/GenBank/DDBJ whole genome shotgun (WGS) entry which is preliminary data.</text>
</comment>
<feature type="region of interest" description="Disordered" evidence="1">
    <location>
        <begin position="133"/>
        <end position="152"/>
    </location>
</feature>
<keyword evidence="3" id="KW-1185">Reference proteome</keyword>
<sequence length="213" mass="23087">MAAASSRRSSSGPMMRSLSPSGRFCNSHYTSSSSSAFAYSSSSFSARSSTFFNRSASPTRVNLCGNNKPAQTTSAHSVRFVSPNRSNSITSTSTSTSSRNNQILKNHTTTTTTTKQKRTCMCSPTTHPGSFRCSLHKNNSSSSSNYSPNNRLDARRSAMKNSLVRIGGVEGDLVKRALAALIRPSSHQQKRRAGFQQRPSRLSIMSKAEDDLS</sequence>
<proteinExistence type="predicted"/>
<reference evidence="2" key="1">
    <citation type="journal article" date="2022" name="Plant J.">
        <title>Strategies of tolerance reflected in two North American maple genomes.</title>
        <authorList>
            <person name="McEvoy S.L."/>
            <person name="Sezen U.U."/>
            <person name="Trouern-Trend A."/>
            <person name="McMahon S.M."/>
            <person name="Schaberg P.G."/>
            <person name="Yang J."/>
            <person name="Wegrzyn J.L."/>
            <person name="Swenson N.G."/>
        </authorList>
    </citation>
    <scope>NUCLEOTIDE SEQUENCE</scope>
    <source>
        <strain evidence="2">NS2018</strain>
    </source>
</reference>
<gene>
    <name evidence="2" type="ORF">LWI29_006919</name>
</gene>
<evidence type="ECO:0000313" key="2">
    <source>
        <dbReference type="EMBL" id="KAK0570817.1"/>
    </source>
</evidence>
<evidence type="ECO:0008006" key="4">
    <source>
        <dbReference type="Google" id="ProtNLM"/>
    </source>
</evidence>
<evidence type="ECO:0000256" key="1">
    <source>
        <dbReference type="SAM" id="MobiDB-lite"/>
    </source>
</evidence>
<reference evidence="2" key="2">
    <citation type="submission" date="2023-06" db="EMBL/GenBank/DDBJ databases">
        <authorList>
            <person name="Swenson N.G."/>
            <person name="Wegrzyn J.L."/>
            <person name="Mcevoy S.L."/>
        </authorList>
    </citation>
    <scope>NUCLEOTIDE SEQUENCE</scope>
    <source>
        <strain evidence="2">NS2018</strain>
        <tissue evidence="2">Leaf</tissue>
    </source>
</reference>
<dbReference type="AlphaFoldDB" id="A0AA39RCD0"/>
<dbReference type="PANTHER" id="PTHR33132">
    <property type="entry name" value="OSJNBB0118P14.9 PROTEIN"/>
    <property type="match status" value="1"/>
</dbReference>
<feature type="region of interest" description="Disordered" evidence="1">
    <location>
        <begin position="1"/>
        <end position="23"/>
    </location>
</feature>
<feature type="region of interest" description="Disordered" evidence="1">
    <location>
        <begin position="68"/>
        <end position="100"/>
    </location>
</feature>
<accession>A0AA39RCD0</accession>
<feature type="compositionally biased region" description="Low complexity" evidence="1">
    <location>
        <begin position="138"/>
        <end position="150"/>
    </location>
</feature>
<feature type="region of interest" description="Disordered" evidence="1">
    <location>
        <begin position="184"/>
        <end position="213"/>
    </location>
</feature>
<feature type="compositionally biased region" description="Low complexity" evidence="1">
    <location>
        <begin position="82"/>
        <end position="100"/>
    </location>
</feature>
<dbReference type="EMBL" id="JAUESC010000388">
    <property type="protein sequence ID" value="KAK0570817.1"/>
    <property type="molecule type" value="Genomic_DNA"/>
</dbReference>
<dbReference type="PANTHER" id="PTHR33132:SF135">
    <property type="entry name" value="OS02G0799700 PROTEIN"/>
    <property type="match status" value="1"/>
</dbReference>